<evidence type="ECO:0000313" key="2">
    <source>
        <dbReference type="EMBL" id="KAK8874889.1"/>
    </source>
</evidence>
<reference evidence="2 3" key="1">
    <citation type="journal article" date="2024" name="IMA Fungus">
        <title>Apiospora arundinis, a panoply of carbohydrate-active enzymes and secondary metabolites.</title>
        <authorList>
            <person name="Sorensen T."/>
            <person name="Petersen C."/>
            <person name="Muurmann A.T."/>
            <person name="Christiansen J.V."/>
            <person name="Brundto M.L."/>
            <person name="Overgaard C.K."/>
            <person name="Boysen A.T."/>
            <person name="Wollenberg R.D."/>
            <person name="Larsen T.O."/>
            <person name="Sorensen J.L."/>
            <person name="Nielsen K.L."/>
            <person name="Sondergaard T.E."/>
        </authorList>
    </citation>
    <scope>NUCLEOTIDE SEQUENCE [LARGE SCALE GENOMIC DNA]</scope>
    <source>
        <strain evidence="2 3">AAU 773</strain>
    </source>
</reference>
<organism evidence="2 3">
    <name type="scientific">Apiospora arundinis</name>
    <dbReference type="NCBI Taxonomy" id="335852"/>
    <lineage>
        <taxon>Eukaryota</taxon>
        <taxon>Fungi</taxon>
        <taxon>Dikarya</taxon>
        <taxon>Ascomycota</taxon>
        <taxon>Pezizomycotina</taxon>
        <taxon>Sordariomycetes</taxon>
        <taxon>Xylariomycetidae</taxon>
        <taxon>Amphisphaeriales</taxon>
        <taxon>Apiosporaceae</taxon>
        <taxon>Apiospora</taxon>
    </lineage>
</organism>
<comment type="caution">
    <text evidence="2">The sequence shown here is derived from an EMBL/GenBank/DDBJ whole genome shotgun (WGS) entry which is preliminary data.</text>
</comment>
<name>A0ABR2JB00_9PEZI</name>
<evidence type="ECO:0000256" key="1">
    <source>
        <dbReference type="SAM" id="MobiDB-lite"/>
    </source>
</evidence>
<accession>A0ABR2JB00</accession>
<dbReference type="EMBL" id="JAPCWZ010000003">
    <property type="protein sequence ID" value="KAK8874889.1"/>
    <property type="molecule type" value="Genomic_DNA"/>
</dbReference>
<evidence type="ECO:0000313" key="3">
    <source>
        <dbReference type="Proteomes" id="UP001390339"/>
    </source>
</evidence>
<sequence length="249" mass="28633">MRCVRAGAKFCIKQRLPMPPSGRGFQKRMFYIDPRINDDYDQDEVVDMIEDLWSGPDTYSFGGMPLRTKDVNVWALPAWPDADRFAQFGKKTEDKEEAAELLWHFEEDPGQITASQESTAASSISEDDQQKQREERREMLTQREREVEDWVESRAQSWGRVLPARINKSQTQIAGLETIVGPQQAQHDIRWEALCAQRELQGLDSLSSEKPELDTVESAILRANLRHYEPRGTHLTQRLEATHSATTDE</sequence>
<feature type="compositionally biased region" description="Polar residues" evidence="1">
    <location>
        <begin position="113"/>
        <end position="124"/>
    </location>
</feature>
<feature type="region of interest" description="Disordered" evidence="1">
    <location>
        <begin position="113"/>
        <end position="144"/>
    </location>
</feature>
<proteinExistence type="predicted"/>
<gene>
    <name evidence="2" type="ORF">PGQ11_005403</name>
</gene>
<protein>
    <submittedName>
        <fullName evidence="2">Uncharacterized protein</fullName>
    </submittedName>
</protein>
<dbReference type="Proteomes" id="UP001390339">
    <property type="component" value="Unassembled WGS sequence"/>
</dbReference>
<feature type="compositionally biased region" description="Basic and acidic residues" evidence="1">
    <location>
        <begin position="128"/>
        <end position="144"/>
    </location>
</feature>
<keyword evidence="3" id="KW-1185">Reference proteome</keyword>